<evidence type="ECO:0000313" key="2">
    <source>
        <dbReference type="EMBL" id="CAF1556610.1"/>
    </source>
</evidence>
<proteinExistence type="predicted"/>
<dbReference type="SUPFAM" id="SSF117281">
    <property type="entry name" value="Kelch motif"/>
    <property type="match status" value="2"/>
</dbReference>
<keyword evidence="3" id="KW-1185">Reference proteome</keyword>
<dbReference type="Pfam" id="PF24681">
    <property type="entry name" value="Kelch_KLHDC2_KLHL20_DRC7"/>
    <property type="match status" value="1"/>
</dbReference>
<dbReference type="InterPro" id="IPR027417">
    <property type="entry name" value="P-loop_NTPase"/>
</dbReference>
<keyword evidence="1" id="KW-0880">Kelch repeat</keyword>
<sequence length="707" mass="78365">MTSTSERITENYQGFISPKTVANHEQLLMDMSLHGTIQPARRFALKYRVLPCTMVSNAYSTQIDDNTVVYTFHTPSQVFTRSISNSQYMYERKISFYSDLYLDLNDYLSIFISGGNVSLGEMDNPFGFQPDTDNVKETSLQMVCYNPQSGFYTSSISIKRPLIKDLCLNYGEQFIEVHEKLLKRLNETDSTGITFLHGPPGTEKTYYIRYLIHEISEKMLIYIPPDLVTANSENITLDRKESVNPNQAVSNLLNLSDGFLGDATHQQIIATFNCEIKNIDPALCREGRLLAEHKFDKLSVENSQRLSKELGIEKADQIQIPVTLAEIYAKKILFVFLAPKKSDNTSSTMLSSTSTFTTILTSTSTLTTTLTKKPGWSIAGNMSAVRYQHTVSLLENGKVLVVGGIQNSSILDVTELYDPVAQRWITTGVMNDMRHAHIAVVLRNGKVLVAGGFNGSDFLNTAELYDPLTGIWTMTGSMKNARNYAAGSILPNGKVLISGGYDGDNILDTAEIYDPSIEAWTITGNMNNARDGHTTSLLSNGKVLVTGGFAKHVFENTAELYDFTTEKWTQISSMKDGRDGHTATLLSNGEVLVIGGYYGSKIYSGVELYNSSSGYWKSVSNMHYGRRNHETVLLNNGKVLVSGGSNGTIAIKSVELYDPSTNVWTIIHDMNYKREYYAACLLPNGNVLVVGGFDGSHELSSTEVYTP</sequence>
<dbReference type="PANTHER" id="PTHR45632">
    <property type="entry name" value="LD33804P"/>
    <property type="match status" value="1"/>
</dbReference>
<dbReference type="Pfam" id="PF01344">
    <property type="entry name" value="Kelch_1"/>
    <property type="match status" value="2"/>
</dbReference>
<dbReference type="SUPFAM" id="SSF52540">
    <property type="entry name" value="P-loop containing nucleoside triphosphate hydrolases"/>
    <property type="match status" value="1"/>
</dbReference>
<reference evidence="2" key="1">
    <citation type="submission" date="2021-02" db="EMBL/GenBank/DDBJ databases">
        <authorList>
            <person name="Nowell W R."/>
        </authorList>
    </citation>
    <scope>NUCLEOTIDE SEQUENCE</scope>
</reference>
<evidence type="ECO:0000256" key="1">
    <source>
        <dbReference type="ARBA" id="ARBA00022441"/>
    </source>
</evidence>
<dbReference type="Gene3D" id="2.120.10.80">
    <property type="entry name" value="Kelch-type beta propeller"/>
    <property type="match status" value="2"/>
</dbReference>
<comment type="caution">
    <text evidence="2">The sequence shown here is derived from an EMBL/GenBank/DDBJ whole genome shotgun (WGS) entry which is preliminary data.</text>
</comment>
<dbReference type="InterPro" id="IPR006652">
    <property type="entry name" value="Kelch_1"/>
</dbReference>
<dbReference type="AlphaFoldDB" id="A0A815XEU4"/>
<accession>A0A815XEU4</accession>
<name>A0A815XEU4_ADIRI</name>
<gene>
    <name evidence="2" type="ORF">XAT740_LOCUS43298</name>
</gene>
<dbReference type="InterPro" id="IPR015915">
    <property type="entry name" value="Kelch-typ_b-propeller"/>
</dbReference>
<dbReference type="Proteomes" id="UP000663828">
    <property type="component" value="Unassembled WGS sequence"/>
</dbReference>
<dbReference type="PANTHER" id="PTHR45632:SF26">
    <property type="entry name" value="BTB DOMAIN-CONTAINING PROTEIN"/>
    <property type="match status" value="1"/>
</dbReference>
<dbReference type="EMBL" id="CAJNOR010005315">
    <property type="protein sequence ID" value="CAF1556610.1"/>
    <property type="molecule type" value="Genomic_DNA"/>
</dbReference>
<protein>
    <submittedName>
        <fullName evidence="2">Uncharacterized protein</fullName>
    </submittedName>
</protein>
<dbReference type="SMART" id="SM00612">
    <property type="entry name" value="Kelch"/>
    <property type="match status" value="6"/>
</dbReference>
<evidence type="ECO:0000313" key="3">
    <source>
        <dbReference type="Proteomes" id="UP000663828"/>
    </source>
</evidence>
<organism evidence="2 3">
    <name type="scientific">Adineta ricciae</name>
    <name type="common">Rotifer</name>
    <dbReference type="NCBI Taxonomy" id="249248"/>
    <lineage>
        <taxon>Eukaryota</taxon>
        <taxon>Metazoa</taxon>
        <taxon>Spiralia</taxon>
        <taxon>Gnathifera</taxon>
        <taxon>Rotifera</taxon>
        <taxon>Eurotatoria</taxon>
        <taxon>Bdelloidea</taxon>
        <taxon>Adinetida</taxon>
        <taxon>Adinetidae</taxon>
        <taxon>Adineta</taxon>
    </lineage>
</organism>